<keyword evidence="1" id="KW-0732">Signal</keyword>
<dbReference type="STRING" id="1122159.SAMN02745246_03216"/>
<evidence type="ECO:0000313" key="3">
    <source>
        <dbReference type="Proteomes" id="UP000290608"/>
    </source>
</evidence>
<dbReference type="AlphaFoldDB" id="A0A4Q0PJD4"/>
<evidence type="ECO:0008006" key="4">
    <source>
        <dbReference type="Google" id="ProtNLM"/>
    </source>
</evidence>
<proteinExistence type="predicted"/>
<feature type="signal peptide" evidence="1">
    <location>
        <begin position="1"/>
        <end position="20"/>
    </location>
</feature>
<comment type="caution">
    <text evidence="2">The sequence shown here is derived from an EMBL/GenBank/DDBJ whole genome shotgun (WGS) entry which is preliminary data.</text>
</comment>
<dbReference type="RefSeq" id="WP_073100273.1">
    <property type="nucleotide sequence ID" value="NZ_QOVL01000015.1"/>
</dbReference>
<evidence type="ECO:0000313" key="2">
    <source>
        <dbReference type="EMBL" id="RXG27384.1"/>
    </source>
</evidence>
<reference evidence="2 3" key="1">
    <citation type="submission" date="2018-07" db="EMBL/GenBank/DDBJ databases">
        <title>Leeuwenhoekiella genomics.</title>
        <authorList>
            <person name="Tahon G."/>
            <person name="Willems A."/>
        </authorList>
    </citation>
    <scope>NUCLEOTIDE SEQUENCE [LARGE SCALE GENOMIC DNA]</scope>
    <source>
        <strain evidence="2 3">LMG 1345</strain>
    </source>
</reference>
<evidence type="ECO:0000256" key="1">
    <source>
        <dbReference type="SAM" id="SignalP"/>
    </source>
</evidence>
<name>A0A4Q0PJD4_9FLAO</name>
<organism evidence="2 3">
    <name type="scientific">Leeuwenhoekiella marinoflava</name>
    <dbReference type="NCBI Taxonomy" id="988"/>
    <lineage>
        <taxon>Bacteria</taxon>
        <taxon>Pseudomonadati</taxon>
        <taxon>Bacteroidota</taxon>
        <taxon>Flavobacteriia</taxon>
        <taxon>Flavobacteriales</taxon>
        <taxon>Flavobacteriaceae</taxon>
        <taxon>Leeuwenhoekiella</taxon>
    </lineage>
</organism>
<accession>A0A4Q0PJD4</accession>
<dbReference type="Proteomes" id="UP000290608">
    <property type="component" value="Unassembled WGS sequence"/>
</dbReference>
<protein>
    <recommendedName>
        <fullName evidence="4">Glyoxalase/bleomycin resistance protein/dioxygenase superfamily protein</fullName>
    </recommendedName>
</protein>
<feature type="chain" id="PRO_5020181471" description="Glyoxalase/bleomycin resistance protein/dioxygenase superfamily protein" evidence="1">
    <location>
        <begin position="21"/>
        <end position="91"/>
    </location>
</feature>
<gene>
    <name evidence="2" type="ORF">DSL99_2908</name>
</gene>
<dbReference type="EMBL" id="QOVL01000015">
    <property type="protein sequence ID" value="RXG27384.1"/>
    <property type="molecule type" value="Genomic_DNA"/>
</dbReference>
<sequence length="91" mass="9875">MRILFLGLVFFTLSVQVLCAQTNFKSEALTAVIISSDSEQTLHFYKDILGLKDAGGFTIDADFAKRLGLSDGVSFHVTLLKFSDLPDSASA</sequence>